<protein>
    <recommendedName>
        <fullName evidence="4">DUF4835 domain-containing protein</fullName>
    </recommendedName>
</protein>
<evidence type="ECO:0000313" key="2">
    <source>
        <dbReference type="EMBL" id="SFJ34438.1"/>
    </source>
</evidence>
<dbReference type="RefSeq" id="WP_090840532.1">
    <property type="nucleotide sequence ID" value="NZ_CANKYB010000003.1"/>
</dbReference>
<sequence length="295" mass="33927">MRNLLFLFIFCFSVSIHAQELNATVVVNAQQTGNENLQQFKTLETQLKEFISSTKWTDRTVLPQERIDCNFVINISEYSGNNYKATIQVQSSRPVFGASYTTPTYNINDKDFTFEYIEFQSLIYNPTQYASNLISVLAYHVNMVLGMDADTFKPEGGDEYFKQAQNIVNFSQQENYSGWKLSDGLQSRFALIDNLLSPTFKAFRTVMYNYHRRGLDVMSANQKDAKTEIAMALDLFGDMNRTRPNSYLLRVFFDAKAEEIEQIFSDGPSVDITDLIDTLNKIAPMHSSKWRNIKI</sequence>
<dbReference type="STRING" id="1144750.SAMN05443431_106193"/>
<keyword evidence="3" id="KW-1185">Reference proteome</keyword>
<dbReference type="InterPro" id="IPR032274">
    <property type="entry name" value="DUF4835"/>
</dbReference>
<name>A0A1I3QK75_9FLAO</name>
<gene>
    <name evidence="2" type="ORF">SAMN05443431_106193</name>
</gene>
<proteinExistence type="predicted"/>
<feature type="signal peptide" evidence="1">
    <location>
        <begin position="1"/>
        <end position="18"/>
    </location>
</feature>
<organism evidence="2 3">
    <name type="scientific">Olleya namhaensis</name>
    <dbReference type="NCBI Taxonomy" id="1144750"/>
    <lineage>
        <taxon>Bacteria</taxon>
        <taxon>Pseudomonadati</taxon>
        <taxon>Bacteroidota</taxon>
        <taxon>Flavobacteriia</taxon>
        <taxon>Flavobacteriales</taxon>
        <taxon>Flavobacteriaceae</taxon>
    </lineage>
</organism>
<feature type="chain" id="PRO_5011543884" description="DUF4835 domain-containing protein" evidence="1">
    <location>
        <begin position="19"/>
        <end position="295"/>
    </location>
</feature>
<dbReference type="AlphaFoldDB" id="A0A1I3QK75"/>
<reference evidence="3" key="1">
    <citation type="submission" date="2016-10" db="EMBL/GenBank/DDBJ databases">
        <authorList>
            <person name="Varghese N."/>
            <person name="Submissions S."/>
        </authorList>
    </citation>
    <scope>NUCLEOTIDE SEQUENCE [LARGE SCALE GENOMIC DNA]</scope>
    <source>
        <strain evidence="3">DSM 28881</strain>
    </source>
</reference>
<evidence type="ECO:0008006" key="4">
    <source>
        <dbReference type="Google" id="ProtNLM"/>
    </source>
</evidence>
<dbReference type="EMBL" id="FORM01000006">
    <property type="protein sequence ID" value="SFJ34438.1"/>
    <property type="molecule type" value="Genomic_DNA"/>
</dbReference>
<evidence type="ECO:0000256" key="1">
    <source>
        <dbReference type="SAM" id="SignalP"/>
    </source>
</evidence>
<accession>A0A1I3QK75</accession>
<evidence type="ECO:0000313" key="3">
    <source>
        <dbReference type="Proteomes" id="UP000199559"/>
    </source>
</evidence>
<dbReference type="Pfam" id="PF16119">
    <property type="entry name" value="DUF4835"/>
    <property type="match status" value="1"/>
</dbReference>
<keyword evidence="1" id="KW-0732">Signal</keyword>
<dbReference type="Proteomes" id="UP000199559">
    <property type="component" value="Unassembled WGS sequence"/>
</dbReference>